<gene>
    <name evidence="15" type="primary">folP</name>
    <name evidence="15" type="ORF">GRF59_28635</name>
</gene>
<organism evidence="15 16">
    <name type="scientific">Paenibacillus dendrobii</name>
    <dbReference type="NCBI Taxonomy" id="2691084"/>
    <lineage>
        <taxon>Bacteria</taxon>
        <taxon>Bacillati</taxon>
        <taxon>Bacillota</taxon>
        <taxon>Bacilli</taxon>
        <taxon>Bacillales</taxon>
        <taxon>Paenibacillaceae</taxon>
        <taxon>Paenibacillus</taxon>
    </lineage>
</organism>
<dbReference type="GO" id="GO:0046654">
    <property type="term" value="P:tetrahydrofolate biosynthetic process"/>
    <property type="evidence" value="ECO:0007669"/>
    <property type="project" value="UniProtKB-UniPathway"/>
</dbReference>
<evidence type="ECO:0000256" key="10">
    <source>
        <dbReference type="ARBA" id="ARBA00022909"/>
    </source>
</evidence>
<accession>A0A7X3IQ20</accession>
<dbReference type="AlphaFoldDB" id="A0A7X3IQ20"/>
<keyword evidence="8 13" id="KW-0479">Metal-binding</keyword>
<protein>
    <recommendedName>
        <fullName evidence="6 13">Dihydropteroate synthase</fullName>
        <shortName evidence="13">DHPS</shortName>
        <ecNumber evidence="5 13">2.5.1.15</ecNumber>
    </recommendedName>
    <alternativeName>
        <fullName evidence="11 13">Dihydropteroate pyrophosphorylase</fullName>
    </alternativeName>
</protein>
<evidence type="ECO:0000313" key="15">
    <source>
        <dbReference type="EMBL" id="MWV47548.1"/>
    </source>
</evidence>
<dbReference type="CDD" id="cd00739">
    <property type="entry name" value="DHPS"/>
    <property type="match status" value="1"/>
</dbReference>
<keyword evidence="7 13" id="KW-0808">Transferase</keyword>
<dbReference type="EC" id="2.5.1.15" evidence="5 13"/>
<dbReference type="UniPathway" id="UPA00077">
    <property type="reaction ID" value="UER00156"/>
</dbReference>
<evidence type="ECO:0000256" key="4">
    <source>
        <dbReference type="ARBA" id="ARBA00009503"/>
    </source>
</evidence>
<reference evidence="15 16" key="1">
    <citation type="submission" date="2019-12" db="EMBL/GenBank/DDBJ databases">
        <title>Paenibacillus sp. nov., an endophytic bacterium isolated from the stem of Dendrobium.</title>
        <authorList>
            <person name="Zhao R."/>
        </authorList>
    </citation>
    <scope>NUCLEOTIDE SEQUENCE [LARGE SCALE GENOMIC DNA]</scope>
    <source>
        <strain evidence="15 16">HJL G12</strain>
    </source>
</reference>
<keyword evidence="10 13" id="KW-0289">Folate biosynthesis</keyword>
<evidence type="ECO:0000256" key="6">
    <source>
        <dbReference type="ARBA" id="ARBA00016919"/>
    </source>
</evidence>
<dbReference type="NCBIfam" id="TIGR01496">
    <property type="entry name" value="DHPS"/>
    <property type="match status" value="1"/>
</dbReference>
<dbReference type="InterPro" id="IPR011005">
    <property type="entry name" value="Dihydropteroate_synth-like_sf"/>
</dbReference>
<dbReference type="PROSITE" id="PS50972">
    <property type="entry name" value="PTERIN_BINDING"/>
    <property type="match status" value="1"/>
</dbReference>
<dbReference type="FunFam" id="3.20.20.20:FF:000006">
    <property type="entry name" value="Dihydropteroate synthase"/>
    <property type="match status" value="1"/>
</dbReference>
<dbReference type="PROSITE" id="PS00793">
    <property type="entry name" value="DHPS_2"/>
    <property type="match status" value="1"/>
</dbReference>
<proteinExistence type="inferred from homology"/>
<sequence>MMKTTIYERTYNMGKAVLELGKSTQIMGILNVTPDSFSDGGRYVDPDLAVRHALQMVEEGANLIDIGGESTRPGYEPISAEEELRRVIPVIEALRRAAPHIPVSIDTYKAEVARQAIQAGAHIMNDIWGGKKDPDMLKAAAELGCPIILMHNRKDMNYGDFTADVVQDLQESVELALKAGVTEKQIILDPGVGFAKNEPENLQIMTQLDRLVDIGYPVLLATSRKKFIRSVLDLPVDDIVEGTAATVAFGIAQGCQIVRVHDVKQIKRTVTMCDAMLYASTNTRWILTQGSATLQSPESYGG</sequence>
<dbReference type="Gene3D" id="3.20.20.20">
    <property type="entry name" value="Dihydropteroate synthase-like"/>
    <property type="match status" value="1"/>
</dbReference>
<dbReference type="GO" id="GO:0005829">
    <property type="term" value="C:cytosol"/>
    <property type="evidence" value="ECO:0007669"/>
    <property type="project" value="TreeGrafter"/>
</dbReference>
<evidence type="ECO:0000256" key="8">
    <source>
        <dbReference type="ARBA" id="ARBA00022723"/>
    </source>
</evidence>
<evidence type="ECO:0000256" key="13">
    <source>
        <dbReference type="RuleBase" id="RU361205"/>
    </source>
</evidence>
<dbReference type="Pfam" id="PF00809">
    <property type="entry name" value="Pterin_bind"/>
    <property type="match status" value="1"/>
</dbReference>
<dbReference type="PANTHER" id="PTHR20941">
    <property type="entry name" value="FOLATE SYNTHESIS PROTEINS"/>
    <property type="match status" value="1"/>
</dbReference>
<keyword evidence="9 13" id="KW-0460">Magnesium</keyword>
<evidence type="ECO:0000256" key="11">
    <source>
        <dbReference type="ARBA" id="ARBA00030193"/>
    </source>
</evidence>
<evidence type="ECO:0000256" key="7">
    <source>
        <dbReference type="ARBA" id="ARBA00022679"/>
    </source>
</evidence>
<evidence type="ECO:0000256" key="9">
    <source>
        <dbReference type="ARBA" id="ARBA00022842"/>
    </source>
</evidence>
<evidence type="ECO:0000256" key="12">
    <source>
        <dbReference type="ARBA" id="ARBA00053449"/>
    </source>
</evidence>
<comment type="caution">
    <text evidence="15">The sequence shown here is derived from an EMBL/GenBank/DDBJ whole genome shotgun (WGS) entry which is preliminary data.</text>
</comment>
<evidence type="ECO:0000256" key="1">
    <source>
        <dbReference type="ARBA" id="ARBA00000012"/>
    </source>
</evidence>
<evidence type="ECO:0000259" key="14">
    <source>
        <dbReference type="PROSITE" id="PS50972"/>
    </source>
</evidence>
<evidence type="ECO:0000256" key="2">
    <source>
        <dbReference type="ARBA" id="ARBA00001946"/>
    </source>
</evidence>
<evidence type="ECO:0000313" key="16">
    <source>
        <dbReference type="Proteomes" id="UP000460318"/>
    </source>
</evidence>
<dbReference type="InterPro" id="IPR045031">
    <property type="entry name" value="DHP_synth-like"/>
</dbReference>
<dbReference type="PROSITE" id="PS00792">
    <property type="entry name" value="DHPS_1"/>
    <property type="match status" value="1"/>
</dbReference>
<dbReference type="GO" id="GO:0046872">
    <property type="term" value="F:metal ion binding"/>
    <property type="evidence" value="ECO:0007669"/>
    <property type="project" value="UniProtKB-KW"/>
</dbReference>
<dbReference type="SUPFAM" id="SSF51717">
    <property type="entry name" value="Dihydropteroate synthetase-like"/>
    <property type="match status" value="1"/>
</dbReference>
<dbReference type="Proteomes" id="UP000460318">
    <property type="component" value="Unassembled WGS sequence"/>
</dbReference>
<comment type="pathway">
    <text evidence="3 13">Cofactor biosynthesis; tetrahydrofolate biosynthesis; 7,8-dihydrofolate from 2-amino-4-hydroxy-6-hydroxymethyl-7,8-dihydropteridine diphosphate and 4-aminobenzoate: step 1/2.</text>
</comment>
<dbReference type="GO" id="GO:0046656">
    <property type="term" value="P:folic acid biosynthetic process"/>
    <property type="evidence" value="ECO:0007669"/>
    <property type="project" value="UniProtKB-KW"/>
</dbReference>
<keyword evidence="16" id="KW-1185">Reference proteome</keyword>
<comment type="cofactor">
    <cofactor evidence="2 13">
        <name>Mg(2+)</name>
        <dbReference type="ChEBI" id="CHEBI:18420"/>
    </cofactor>
</comment>
<evidence type="ECO:0000256" key="5">
    <source>
        <dbReference type="ARBA" id="ARBA00012458"/>
    </source>
</evidence>
<dbReference type="InterPro" id="IPR000489">
    <property type="entry name" value="Pterin-binding_dom"/>
</dbReference>
<name>A0A7X3IQ20_9BACL</name>
<comment type="similarity">
    <text evidence="4 13">Belongs to the DHPS family.</text>
</comment>
<comment type="function">
    <text evidence="12 13">Catalyzes the condensation of para-aminobenzoate (pABA) with 6-hydroxymethyl-7,8-dihydropterin diphosphate (DHPt-PP) to form 7,8-dihydropteroate (H2Pte), the immediate precursor of folate derivatives.</text>
</comment>
<dbReference type="EMBL" id="WUBI01000010">
    <property type="protein sequence ID" value="MWV47548.1"/>
    <property type="molecule type" value="Genomic_DNA"/>
</dbReference>
<comment type="catalytic activity">
    <reaction evidence="1">
        <text>(7,8-dihydropterin-6-yl)methyl diphosphate + 4-aminobenzoate = 7,8-dihydropteroate + diphosphate</text>
        <dbReference type="Rhea" id="RHEA:19949"/>
        <dbReference type="ChEBI" id="CHEBI:17836"/>
        <dbReference type="ChEBI" id="CHEBI:17839"/>
        <dbReference type="ChEBI" id="CHEBI:33019"/>
        <dbReference type="ChEBI" id="CHEBI:72950"/>
        <dbReference type="EC" id="2.5.1.15"/>
    </reaction>
</comment>
<dbReference type="PANTHER" id="PTHR20941:SF1">
    <property type="entry name" value="FOLIC ACID SYNTHESIS PROTEIN FOL1"/>
    <property type="match status" value="1"/>
</dbReference>
<dbReference type="InterPro" id="IPR006390">
    <property type="entry name" value="DHP_synth_dom"/>
</dbReference>
<feature type="domain" description="Pterin-binding" evidence="14">
    <location>
        <begin position="24"/>
        <end position="271"/>
    </location>
</feature>
<dbReference type="GO" id="GO:0004156">
    <property type="term" value="F:dihydropteroate synthase activity"/>
    <property type="evidence" value="ECO:0007669"/>
    <property type="project" value="UniProtKB-EC"/>
</dbReference>
<dbReference type="RefSeq" id="WP_160501123.1">
    <property type="nucleotide sequence ID" value="NZ_WUBI01000010.1"/>
</dbReference>
<evidence type="ECO:0000256" key="3">
    <source>
        <dbReference type="ARBA" id="ARBA00004763"/>
    </source>
</evidence>